<feature type="transmembrane region" description="Helical" evidence="8">
    <location>
        <begin position="138"/>
        <end position="155"/>
    </location>
</feature>
<evidence type="ECO:0000256" key="4">
    <source>
        <dbReference type="ARBA" id="ARBA00022475"/>
    </source>
</evidence>
<evidence type="ECO:0000313" key="10">
    <source>
        <dbReference type="EMBL" id="GAB54246.1"/>
    </source>
</evidence>
<dbReference type="EMBL" id="BAET01000002">
    <property type="protein sequence ID" value="GAB54246.1"/>
    <property type="molecule type" value="Genomic_DNA"/>
</dbReference>
<feature type="transmembrane region" description="Helical" evidence="8">
    <location>
        <begin position="42"/>
        <end position="61"/>
    </location>
</feature>
<comment type="subcellular location">
    <subcellularLocation>
        <location evidence="1">Cell membrane</location>
        <topology evidence="1">Multi-pass membrane protein</topology>
    </subcellularLocation>
</comment>
<feature type="domain" description="EamA" evidence="9">
    <location>
        <begin position="42"/>
        <end position="178"/>
    </location>
</feature>
<comment type="caution">
    <text evidence="10">The sequence shown here is derived from an EMBL/GenBank/DDBJ whole genome shotgun (WGS) entry which is preliminary data.</text>
</comment>
<reference evidence="10 11" key="2">
    <citation type="journal article" date="2017" name="Antonie Van Leeuwenhoek">
        <title>Rhizobium rhizosphaerae sp. nov., a novel species isolated from rice rhizosphere.</title>
        <authorList>
            <person name="Zhao J.J."/>
            <person name="Zhang J."/>
            <person name="Zhang R.J."/>
            <person name="Zhang C.W."/>
            <person name="Yin H.Q."/>
            <person name="Zhang X.X."/>
        </authorList>
    </citation>
    <scope>NUCLEOTIDE SEQUENCE [LARGE SCALE GENOMIC DNA]</scope>
    <source>
        <strain evidence="10 11">ACAM 611</strain>
    </source>
</reference>
<evidence type="ECO:0000259" key="9">
    <source>
        <dbReference type="Pfam" id="PF00892"/>
    </source>
</evidence>
<dbReference type="AlphaFoldDB" id="H5T7G9"/>
<keyword evidence="3" id="KW-0813">Transport</keyword>
<sequence length="337" mass="37443">MPISNTATILAYSAQGFMRSAIKSRYAIGHDVNAQANDQTKIGIIFALCAYSMWGFAPIYFKMLTAIPAPEVLMHRVVWSVFVLCFLVLGLRGIAKVRVAIASTKVLKTLFIAGLLLALNWLLFIWAVNNNYMLEASLGYYINPLINVFLARLFLGEVLRPLQKVAVGIALAGVLILLFTYGELPWIALTLAFSFSIYGLLRKQVAVDSMPGLFIETLMMLPAAIIYWVWFAEVSGNFTQNSSHLNIVLMCAGIVTTAPLLCFTGAARRLRYSTLGFLQYIGPSIMFCLATFMYDEPLSSARLVTFIFVWSALGLFTYDSVTAYRAERKLKKAVQSP</sequence>
<feature type="transmembrane region" description="Helical" evidence="8">
    <location>
        <begin position="73"/>
        <end position="94"/>
    </location>
</feature>
<dbReference type="GO" id="GO:0005886">
    <property type="term" value="C:plasma membrane"/>
    <property type="evidence" value="ECO:0007669"/>
    <property type="project" value="UniProtKB-SubCell"/>
</dbReference>
<dbReference type="InterPro" id="IPR000620">
    <property type="entry name" value="EamA_dom"/>
</dbReference>
<dbReference type="PANTHER" id="PTHR22911:SF137">
    <property type="entry name" value="SOLUTE CARRIER FAMILY 35 MEMBER G2-RELATED"/>
    <property type="match status" value="1"/>
</dbReference>
<feature type="transmembrane region" description="Helical" evidence="8">
    <location>
        <begin position="213"/>
        <end position="231"/>
    </location>
</feature>
<dbReference type="Pfam" id="PF00892">
    <property type="entry name" value="EamA"/>
    <property type="match status" value="1"/>
</dbReference>
<evidence type="ECO:0000256" key="2">
    <source>
        <dbReference type="ARBA" id="ARBA00007362"/>
    </source>
</evidence>
<dbReference type="PANTHER" id="PTHR22911">
    <property type="entry name" value="ACYL-MALONYL CONDENSING ENZYME-RELATED"/>
    <property type="match status" value="1"/>
</dbReference>
<protein>
    <submittedName>
        <fullName evidence="10">Chloramphenicol-sensitive protein RarD</fullName>
    </submittedName>
</protein>
<keyword evidence="5 8" id="KW-0812">Transmembrane</keyword>
<comment type="similarity">
    <text evidence="2">Belongs to the EamA transporter family.</text>
</comment>
<organism evidence="10 11">
    <name type="scientific">Glaciecola punicea ACAM 611</name>
    <dbReference type="NCBI Taxonomy" id="1121923"/>
    <lineage>
        <taxon>Bacteria</taxon>
        <taxon>Pseudomonadati</taxon>
        <taxon>Pseudomonadota</taxon>
        <taxon>Gammaproteobacteria</taxon>
        <taxon>Alteromonadales</taxon>
        <taxon>Alteromonadaceae</taxon>
        <taxon>Glaciecola</taxon>
    </lineage>
</organism>
<evidence type="ECO:0000256" key="3">
    <source>
        <dbReference type="ARBA" id="ARBA00022448"/>
    </source>
</evidence>
<dbReference type="Proteomes" id="UP000053586">
    <property type="component" value="Unassembled WGS sequence"/>
</dbReference>
<feature type="transmembrane region" description="Helical" evidence="8">
    <location>
        <begin position="106"/>
        <end position="126"/>
    </location>
</feature>
<evidence type="ECO:0000313" key="11">
    <source>
        <dbReference type="Proteomes" id="UP000053586"/>
    </source>
</evidence>
<keyword evidence="4" id="KW-1003">Cell membrane</keyword>
<dbReference type="InterPro" id="IPR004626">
    <property type="entry name" value="RarD"/>
</dbReference>
<feature type="transmembrane region" description="Helical" evidence="8">
    <location>
        <begin position="243"/>
        <end position="263"/>
    </location>
</feature>
<evidence type="ECO:0000256" key="8">
    <source>
        <dbReference type="SAM" id="Phobius"/>
    </source>
</evidence>
<feature type="transmembrane region" description="Helical" evidence="8">
    <location>
        <begin position="162"/>
        <end position="179"/>
    </location>
</feature>
<dbReference type="NCBIfam" id="TIGR00688">
    <property type="entry name" value="rarD"/>
    <property type="match status" value="1"/>
</dbReference>
<name>H5T7G9_9ALTE</name>
<dbReference type="SUPFAM" id="SSF103481">
    <property type="entry name" value="Multidrug resistance efflux transporter EmrE"/>
    <property type="match status" value="2"/>
</dbReference>
<evidence type="ECO:0000256" key="5">
    <source>
        <dbReference type="ARBA" id="ARBA00022692"/>
    </source>
</evidence>
<dbReference type="eggNOG" id="COG2962">
    <property type="taxonomic scope" value="Bacteria"/>
</dbReference>
<evidence type="ECO:0000256" key="1">
    <source>
        <dbReference type="ARBA" id="ARBA00004651"/>
    </source>
</evidence>
<keyword evidence="7 8" id="KW-0472">Membrane</keyword>
<feature type="transmembrane region" description="Helical" evidence="8">
    <location>
        <begin position="300"/>
        <end position="321"/>
    </location>
</feature>
<evidence type="ECO:0000256" key="6">
    <source>
        <dbReference type="ARBA" id="ARBA00022989"/>
    </source>
</evidence>
<reference evidence="10 11" key="1">
    <citation type="journal article" date="2012" name="J. Bacteriol.">
        <title>Genome sequence of proteorhodopsin-containing sea ice bacterium Glaciecola punicea ACAM 611T.</title>
        <authorList>
            <person name="Qin Q.-L."/>
            <person name="Xie B.-B."/>
            <person name="Shu Y.-L."/>
            <person name="Rong J.-C."/>
            <person name="Zhao D.-L."/>
            <person name="Zhang X.-Y."/>
            <person name="Chen X.-L."/>
            <person name="Zhou B.-C."/>
            <person name="Zhanga Y.-Z."/>
        </authorList>
    </citation>
    <scope>NUCLEOTIDE SEQUENCE [LARGE SCALE GENOMIC DNA]</scope>
    <source>
        <strain evidence="10 11">ACAM 611</strain>
    </source>
</reference>
<gene>
    <name evidence="10" type="primary">rarD</name>
    <name evidence="10" type="ORF">GPUN_0092</name>
</gene>
<accession>H5T7G9</accession>
<proteinExistence type="inferred from homology"/>
<keyword evidence="11" id="KW-1185">Reference proteome</keyword>
<evidence type="ECO:0000256" key="7">
    <source>
        <dbReference type="ARBA" id="ARBA00023136"/>
    </source>
</evidence>
<keyword evidence="6 8" id="KW-1133">Transmembrane helix</keyword>
<dbReference type="InterPro" id="IPR037185">
    <property type="entry name" value="EmrE-like"/>
</dbReference>